<dbReference type="GO" id="GO:0016260">
    <property type="term" value="P:selenocysteine biosynthetic process"/>
    <property type="evidence" value="ECO:0007669"/>
    <property type="project" value="TreeGrafter"/>
</dbReference>
<dbReference type="SUPFAM" id="SSF55326">
    <property type="entry name" value="PurM N-terminal domain-like"/>
    <property type="match status" value="1"/>
</dbReference>
<protein>
    <submittedName>
        <fullName evidence="8">Selenophosphate synthase</fullName>
    </submittedName>
</protein>
<dbReference type="NCBIfam" id="TIGR00476">
    <property type="entry name" value="selD"/>
    <property type="match status" value="1"/>
</dbReference>
<keyword evidence="3" id="KW-0418">Kinase</keyword>
<dbReference type="Pfam" id="PF00586">
    <property type="entry name" value="AIRS"/>
    <property type="match status" value="1"/>
</dbReference>
<dbReference type="PANTHER" id="PTHR10256:SF0">
    <property type="entry name" value="INACTIVE SELENIDE, WATER DIKINASE-LIKE PROTEIN-RELATED"/>
    <property type="match status" value="1"/>
</dbReference>
<evidence type="ECO:0000313" key="8">
    <source>
        <dbReference type="EMBL" id="SDM46639.1"/>
    </source>
</evidence>
<dbReference type="PIRSF" id="PIRSF036407">
    <property type="entry name" value="Selenphspht_syn"/>
    <property type="match status" value="1"/>
</dbReference>
<keyword evidence="1" id="KW-0808">Transferase</keyword>
<dbReference type="GO" id="GO:0005737">
    <property type="term" value="C:cytoplasm"/>
    <property type="evidence" value="ECO:0007669"/>
    <property type="project" value="TreeGrafter"/>
</dbReference>
<dbReference type="Proteomes" id="UP000199476">
    <property type="component" value="Unassembled WGS sequence"/>
</dbReference>
<dbReference type="InterPro" id="IPR016188">
    <property type="entry name" value="PurM-like_N"/>
</dbReference>
<dbReference type="STRING" id="321763.SAMN04488692_1396"/>
<evidence type="ECO:0000256" key="3">
    <source>
        <dbReference type="ARBA" id="ARBA00022777"/>
    </source>
</evidence>
<organism evidence="8 9">
    <name type="scientific">Halarsenatibacter silvermanii</name>
    <dbReference type="NCBI Taxonomy" id="321763"/>
    <lineage>
        <taxon>Bacteria</taxon>
        <taxon>Bacillati</taxon>
        <taxon>Bacillota</taxon>
        <taxon>Clostridia</taxon>
        <taxon>Halanaerobiales</taxon>
        <taxon>Halarsenatibacteraceae</taxon>
        <taxon>Halarsenatibacter</taxon>
    </lineage>
</organism>
<keyword evidence="9" id="KW-1185">Reference proteome</keyword>
<proteinExistence type="predicted"/>
<sequence length="328" mass="34703">MGPEDLAEILAGLDFSSDDEDLLISLADSDDALVYRLNEGQALIKSLDFFTPVLDDPYLYGQAAAANSLSDIYAMGGRPMLALNICCFPGSLEKEVLQEILKGGVEKTKESGAILGGGHTVEDDEPKYGLSVVGTAPPEDIISNGGAEPGDKLILTKQLGTGIMATALKADMIEGAADREFVRSMLRLNEAVLELRDDFAVKAATDVTGFGLAGHLLEMLNASGVGCRVFGDKLSYFAEVPRFINMGLVPGGLHKNRDTFSSSVEITDNASAEMLLNDLIYDPQTSGGLLLALPAGQAESARDLLLDAGETARIIGRFTDSEPGIVVE</sequence>
<dbReference type="AlphaFoldDB" id="A0A1G9TFS0"/>
<dbReference type="EMBL" id="FNGO01000039">
    <property type="protein sequence ID" value="SDM46639.1"/>
    <property type="molecule type" value="Genomic_DNA"/>
</dbReference>
<dbReference type="Gene3D" id="3.90.650.10">
    <property type="entry name" value="PurM-like C-terminal domain"/>
    <property type="match status" value="1"/>
</dbReference>
<keyword evidence="5" id="KW-0711">Selenium</keyword>
<dbReference type="Pfam" id="PF02769">
    <property type="entry name" value="AIRS_C"/>
    <property type="match status" value="1"/>
</dbReference>
<evidence type="ECO:0000256" key="4">
    <source>
        <dbReference type="ARBA" id="ARBA00022840"/>
    </source>
</evidence>
<evidence type="ECO:0000313" key="9">
    <source>
        <dbReference type="Proteomes" id="UP000199476"/>
    </source>
</evidence>
<keyword evidence="4" id="KW-0067">ATP-binding</keyword>
<feature type="domain" description="PurM-like N-terminal" evidence="6">
    <location>
        <begin position="30"/>
        <end position="135"/>
    </location>
</feature>
<name>A0A1G9TFS0_9FIRM</name>
<dbReference type="InterPro" id="IPR036921">
    <property type="entry name" value="PurM-like_N_sf"/>
</dbReference>
<dbReference type="SUPFAM" id="SSF56042">
    <property type="entry name" value="PurM C-terminal domain-like"/>
    <property type="match status" value="1"/>
</dbReference>
<dbReference type="PANTHER" id="PTHR10256">
    <property type="entry name" value="SELENIDE, WATER DIKINASE"/>
    <property type="match status" value="1"/>
</dbReference>
<feature type="domain" description="PurM-like C-terminal" evidence="7">
    <location>
        <begin position="148"/>
        <end position="322"/>
    </location>
</feature>
<dbReference type="InterPro" id="IPR010918">
    <property type="entry name" value="PurM-like_C_dom"/>
</dbReference>
<evidence type="ECO:0000259" key="7">
    <source>
        <dbReference type="Pfam" id="PF02769"/>
    </source>
</evidence>
<keyword evidence="2" id="KW-0547">Nucleotide-binding</keyword>
<gene>
    <name evidence="8" type="ORF">SAMN04488692_1396</name>
</gene>
<dbReference type="GO" id="GO:0005524">
    <property type="term" value="F:ATP binding"/>
    <property type="evidence" value="ECO:0007669"/>
    <property type="project" value="UniProtKB-KW"/>
</dbReference>
<dbReference type="GO" id="GO:0004756">
    <property type="term" value="F:selenide, water dikinase activity"/>
    <property type="evidence" value="ECO:0007669"/>
    <property type="project" value="TreeGrafter"/>
</dbReference>
<reference evidence="8 9" key="1">
    <citation type="submission" date="2016-10" db="EMBL/GenBank/DDBJ databases">
        <authorList>
            <person name="de Groot N.N."/>
        </authorList>
    </citation>
    <scope>NUCLEOTIDE SEQUENCE [LARGE SCALE GENOMIC DNA]</scope>
    <source>
        <strain evidence="8 9">SLAS-1</strain>
    </source>
</reference>
<evidence type="ECO:0000256" key="5">
    <source>
        <dbReference type="ARBA" id="ARBA00023266"/>
    </source>
</evidence>
<evidence type="ECO:0000259" key="6">
    <source>
        <dbReference type="Pfam" id="PF00586"/>
    </source>
</evidence>
<dbReference type="CDD" id="cd02195">
    <property type="entry name" value="SelD"/>
    <property type="match status" value="1"/>
</dbReference>
<evidence type="ECO:0000256" key="1">
    <source>
        <dbReference type="ARBA" id="ARBA00022679"/>
    </source>
</evidence>
<dbReference type="Gene3D" id="3.30.1330.10">
    <property type="entry name" value="PurM-like, N-terminal domain"/>
    <property type="match status" value="1"/>
</dbReference>
<dbReference type="InterPro" id="IPR004536">
    <property type="entry name" value="SPS/SelD"/>
</dbReference>
<evidence type="ECO:0000256" key="2">
    <source>
        <dbReference type="ARBA" id="ARBA00022741"/>
    </source>
</evidence>
<dbReference type="OrthoDB" id="9772934at2"/>
<dbReference type="InterPro" id="IPR036676">
    <property type="entry name" value="PurM-like_C_sf"/>
</dbReference>
<accession>A0A1G9TFS0</accession>